<name>A0AAD1STG1_PELCU</name>
<gene>
    <name evidence="2" type="ORF">PECUL_23A025372</name>
</gene>
<dbReference type="AlphaFoldDB" id="A0AAD1STG1"/>
<evidence type="ECO:0000313" key="3">
    <source>
        <dbReference type="Proteomes" id="UP001295444"/>
    </source>
</evidence>
<feature type="signal peptide" evidence="1">
    <location>
        <begin position="1"/>
        <end position="21"/>
    </location>
</feature>
<feature type="non-terminal residue" evidence="2">
    <location>
        <position position="1"/>
    </location>
</feature>
<organism evidence="2 3">
    <name type="scientific">Pelobates cultripes</name>
    <name type="common">Western spadefoot toad</name>
    <dbReference type="NCBI Taxonomy" id="61616"/>
    <lineage>
        <taxon>Eukaryota</taxon>
        <taxon>Metazoa</taxon>
        <taxon>Chordata</taxon>
        <taxon>Craniata</taxon>
        <taxon>Vertebrata</taxon>
        <taxon>Euteleostomi</taxon>
        <taxon>Amphibia</taxon>
        <taxon>Batrachia</taxon>
        <taxon>Anura</taxon>
        <taxon>Pelobatoidea</taxon>
        <taxon>Pelobatidae</taxon>
        <taxon>Pelobates</taxon>
    </lineage>
</organism>
<accession>A0AAD1STG1</accession>
<dbReference type="EMBL" id="OW240918">
    <property type="protein sequence ID" value="CAH2307199.1"/>
    <property type="molecule type" value="Genomic_DNA"/>
</dbReference>
<keyword evidence="3" id="KW-1185">Reference proteome</keyword>
<dbReference type="Proteomes" id="UP001295444">
    <property type="component" value="Chromosome 07"/>
</dbReference>
<proteinExistence type="predicted"/>
<evidence type="ECO:0000256" key="1">
    <source>
        <dbReference type="SAM" id="SignalP"/>
    </source>
</evidence>
<feature type="chain" id="PRO_5042027680" evidence="1">
    <location>
        <begin position="22"/>
        <end position="50"/>
    </location>
</feature>
<protein>
    <submittedName>
        <fullName evidence="2">Uncharacterized protein</fullName>
    </submittedName>
</protein>
<feature type="non-terminal residue" evidence="2">
    <location>
        <position position="50"/>
    </location>
</feature>
<sequence length="50" mass="5586">FFCSMSHVALLRDMCSLLIVAANTRLGKKKYSYQRTPSSGTLYNDTISVP</sequence>
<evidence type="ECO:0000313" key="2">
    <source>
        <dbReference type="EMBL" id="CAH2307199.1"/>
    </source>
</evidence>
<keyword evidence="1" id="KW-0732">Signal</keyword>
<reference evidence="2" key="1">
    <citation type="submission" date="2022-03" db="EMBL/GenBank/DDBJ databases">
        <authorList>
            <person name="Alioto T."/>
            <person name="Alioto T."/>
            <person name="Gomez Garrido J."/>
        </authorList>
    </citation>
    <scope>NUCLEOTIDE SEQUENCE</scope>
</reference>